<keyword evidence="5 7" id="KW-0057">Aromatic amino acid biosynthesis</keyword>
<dbReference type="CDD" id="cd07304">
    <property type="entry name" value="Chorismate_synthase"/>
    <property type="match status" value="1"/>
</dbReference>
<comment type="similarity">
    <text evidence="2 7">Belongs to the chorismate synthase family.</text>
</comment>
<evidence type="ECO:0000256" key="7">
    <source>
        <dbReference type="HAMAP-Rule" id="MF_00300"/>
    </source>
</evidence>
<feature type="binding site" evidence="7">
    <location>
        <position position="48"/>
    </location>
    <ligand>
        <name>NADP(+)</name>
        <dbReference type="ChEBI" id="CHEBI:58349"/>
    </ligand>
</feature>
<proteinExistence type="inferred from homology"/>
<dbReference type="GO" id="GO:0004107">
    <property type="term" value="F:chorismate synthase activity"/>
    <property type="evidence" value="ECO:0007669"/>
    <property type="project" value="UniProtKB-UniRule"/>
</dbReference>
<accession>A0A1F2PAP9</accession>
<keyword evidence="7" id="KW-0521">NADP</keyword>
<dbReference type="STRING" id="1838285.SCAL_000948"/>
<dbReference type="GO" id="GO:0009073">
    <property type="term" value="P:aromatic amino acid family biosynthetic process"/>
    <property type="evidence" value="ECO:0007669"/>
    <property type="project" value="UniProtKB-KW"/>
</dbReference>
<dbReference type="SUPFAM" id="SSF103263">
    <property type="entry name" value="Chorismate synthase, AroC"/>
    <property type="match status" value="1"/>
</dbReference>
<comment type="pathway">
    <text evidence="1 7">Metabolic intermediate biosynthesis; chorismate biosynthesis; chorismate from D-erythrose 4-phosphate and phosphoenolpyruvate: step 7/7.</text>
</comment>
<dbReference type="NCBIfam" id="TIGR00033">
    <property type="entry name" value="aroC"/>
    <property type="match status" value="1"/>
</dbReference>
<protein>
    <recommendedName>
        <fullName evidence="3 7">Chorismate synthase</fullName>
        <shortName evidence="7">CS</shortName>
        <ecNumber evidence="3 7">4.2.3.5</ecNumber>
    </recommendedName>
    <alternativeName>
        <fullName evidence="7">5-enolpyruvylshikimate-3-phosphate phospholyase</fullName>
    </alternativeName>
</protein>
<dbReference type="AlphaFoldDB" id="A0A1F2PAP9"/>
<evidence type="ECO:0000313" key="9">
    <source>
        <dbReference type="Proteomes" id="UP000186940"/>
    </source>
</evidence>
<dbReference type="PATRIC" id="fig|1838285.3.peg.961"/>
<dbReference type="Gene3D" id="3.60.150.10">
    <property type="entry name" value="Chorismate synthase AroC"/>
    <property type="match status" value="1"/>
</dbReference>
<dbReference type="PIRSF" id="PIRSF001456">
    <property type="entry name" value="Chorismate_synth"/>
    <property type="match status" value="1"/>
</dbReference>
<keyword evidence="7" id="KW-0285">Flavoprotein</keyword>
<dbReference type="HAMAP" id="MF_00300">
    <property type="entry name" value="Chorismate_synth"/>
    <property type="match status" value="1"/>
</dbReference>
<dbReference type="GO" id="GO:0010181">
    <property type="term" value="F:FMN binding"/>
    <property type="evidence" value="ECO:0007669"/>
    <property type="project" value="TreeGrafter"/>
</dbReference>
<evidence type="ECO:0000256" key="2">
    <source>
        <dbReference type="ARBA" id="ARBA00008014"/>
    </source>
</evidence>
<evidence type="ECO:0000256" key="4">
    <source>
        <dbReference type="ARBA" id="ARBA00022605"/>
    </source>
</evidence>
<dbReference type="EC" id="4.2.3.5" evidence="3 7"/>
<keyword evidence="7" id="KW-0274">FAD</keyword>
<dbReference type="Proteomes" id="UP000186940">
    <property type="component" value="Unassembled WGS sequence"/>
</dbReference>
<dbReference type="PANTHER" id="PTHR21085:SF0">
    <property type="entry name" value="CHORISMATE SYNTHASE"/>
    <property type="match status" value="1"/>
</dbReference>
<dbReference type="Pfam" id="PF01264">
    <property type="entry name" value="Chorismate_synt"/>
    <property type="match status" value="1"/>
</dbReference>
<evidence type="ECO:0000256" key="6">
    <source>
        <dbReference type="ARBA" id="ARBA00023239"/>
    </source>
</evidence>
<comment type="catalytic activity">
    <reaction evidence="7">
        <text>5-O-(1-carboxyvinyl)-3-phosphoshikimate = chorismate + phosphate</text>
        <dbReference type="Rhea" id="RHEA:21020"/>
        <dbReference type="ChEBI" id="CHEBI:29748"/>
        <dbReference type="ChEBI" id="CHEBI:43474"/>
        <dbReference type="ChEBI" id="CHEBI:57701"/>
        <dbReference type="EC" id="4.2.3.5"/>
    </reaction>
</comment>
<dbReference type="UniPathway" id="UPA00053">
    <property type="reaction ID" value="UER00090"/>
</dbReference>
<evidence type="ECO:0000256" key="5">
    <source>
        <dbReference type="ARBA" id="ARBA00023141"/>
    </source>
</evidence>
<reference evidence="8" key="1">
    <citation type="submission" date="2016-05" db="EMBL/GenBank/DDBJ databases">
        <title>Microbial consortia oxidize butane by reversing methanogenesis.</title>
        <authorList>
            <person name="Laso-Perez R."/>
            <person name="Richter M."/>
            <person name="Wegener G."/>
            <person name="Musat F."/>
        </authorList>
    </citation>
    <scope>NUCLEOTIDE SEQUENCE [LARGE SCALE GENOMIC DNA]</scope>
    <source>
        <strain evidence="8">BOX2</strain>
    </source>
</reference>
<dbReference type="PROSITE" id="PS00788">
    <property type="entry name" value="CHORISMATE_SYNTHASE_2"/>
    <property type="match status" value="1"/>
</dbReference>
<comment type="caution">
    <text evidence="8">The sequence shown here is derived from an EMBL/GenBank/DDBJ whole genome shotgun (WGS) entry which is preliminary data.</text>
</comment>
<feature type="binding site" evidence="7">
    <location>
        <begin position="306"/>
        <end position="310"/>
    </location>
    <ligand>
        <name>FMN</name>
        <dbReference type="ChEBI" id="CHEBI:58210"/>
    </ligand>
</feature>
<keyword evidence="9" id="KW-1185">Reference proteome</keyword>
<feature type="binding site" evidence="7">
    <location>
        <position position="291"/>
    </location>
    <ligand>
        <name>FMN</name>
        <dbReference type="ChEBI" id="CHEBI:58210"/>
    </ligand>
</feature>
<dbReference type="EMBL" id="LYOS01000002">
    <property type="protein sequence ID" value="OFV68308.1"/>
    <property type="molecule type" value="Genomic_DNA"/>
</dbReference>
<keyword evidence="4 7" id="KW-0028">Amino-acid biosynthesis</keyword>
<dbReference type="GO" id="GO:0008652">
    <property type="term" value="P:amino acid biosynthetic process"/>
    <property type="evidence" value="ECO:0007669"/>
    <property type="project" value="UniProtKB-KW"/>
</dbReference>
<dbReference type="GO" id="GO:0009423">
    <property type="term" value="P:chorismate biosynthetic process"/>
    <property type="evidence" value="ECO:0007669"/>
    <property type="project" value="UniProtKB-UniRule"/>
</dbReference>
<evidence type="ECO:0000256" key="3">
    <source>
        <dbReference type="ARBA" id="ARBA00013036"/>
    </source>
</evidence>
<dbReference type="NCBIfam" id="NF003793">
    <property type="entry name" value="PRK05382.1"/>
    <property type="match status" value="1"/>
</dbReference>
<gene>
    <name evidence="7" type="primary">aroC</name>
    <name evidence="8" type="ORF">SCAL_000948</name>
</gene>
<name>A0A1F2PAP9_9EURY</name>
<dbReference type="InterPro" id="IPR000453">
    <property type="entry name" value="Chorismate_synth"/>
</dbReference>
<dbReference type="InterPro" id="IPR020541">
    <property type="entry name" value="Chorismate_synthase_CS"/>
</dbReference>
<comment type="function">
    <text evidence="7">Catalyzes the anti-1,4-elimination of the C-3 phosphate and the C-6 proR hydrogen from 5-enolpyruvylshikimate-3-phosphate (EPSP) to yield chorismate, which is the branch point compound that serves as the starting substrate for the three terminal pathways of aromatic amino acid biosynthesis. This reaction introduces a second double bond into the aromatic ring system.</text>
</comment>
<evidence type="ECO:0000256" key="1">
    <source>
        <dbReference type="ARBA" id="ARBA00005044"/>
    </source>
</evidence>
<comment type="cofactor">
    <cofactor evidence="7">
        <name>FMNH2</name>
        <dbReference type="ChEBI" id="CHEBI:57618"/>
    </cofactor>
    <text evidence="7">Reduced FMN (FMNH(2)).</text>
</comment>
<evidence type="ECO:0000313" key="8">
    <source>
        <dbReference type="EMBL" id="OFV68308.1"/>
    </source>
</evidence>
<keyword evidence="7" id="KW-0288">FMN</keyword>
<feature type="binding site" evidence="7">
    <location>
        <begin position="130"/>
        <end position="132"/>
    </location>
    <ligand>
        <name>FMN</name>
        <dbReference type="ChEBI" id="CHEBI:58210"/>
    </ligand>
</feature>
<sequence length="379" mass="41674">MLGNTFGRMFRVTTCGESYGRALFTIVDGVPPGLKLTNEMIQEELDKRRPGQSELDSPRKETDQVEIVAGMNQEGYTSGAPVGLLVYNVDTQDIHIQQYRDYKDEIRPGHAEYTFFVKYGGYADWCGAGRASGRETVGRVAGGAVAKQILLQEGIEVIGYVKESYGIRAKEMTFEEIKANYRKNELNCPDLEAAERMIEKILEVKDEGDTCGGIIEVIARGVPPGLGEPVFDKLRATIAHGLMSIGAVTGVEVGAGFEAARMKGSECNDLPYIDDEGRVRFRTNNSGGFSGGISNGEDIVVRIAVKPTPTISLPQKTVDIRKMEETTLAPITRRDATICPRIYPVAEAMVMIAITDALMMARGYEGLTRGDEIWKRLRE</sequence>
<dbReference type="InterPro" id="IPR035904">
    <property type="entry name" value="Chorismate_synth_AroC_sf"/>
</dbReference>
<keyword evidence="6 7" id="KW-0456">Lyase</keyword>
<dbReference type="PANTHER" id="PTHR21085">
    <property type="entry name" value="CHORISMATE SYNTHASE"/>
    <property type="match status" value="1"/>
</dbReference>
<dbReference type="GO" id="GO:0005829">
    <property type="term" value="C:cytosol"/>
    <property type="evidence" value="ECO:0007669"/>
    <property type="project" value="TreeGrafter"/>
</dbReference>
<feature type="binding site" evidence="7">
    <location>
        <position position="333"/>
    </location>
    <ligand>
        <name>FMN</name>
        <dbReference type="ChEBI" id="CHEBI:58210"/>
    </ligand>
</feature>
<comment type="caution">
    <text evidence="7">Lacks conserved residue(s) required for the propagation of feature annotation.</text>
</comment>
<organism evidence="8 9">
    <name type="scientific">Candidatus Syntropharchaeum caldarium</name>
    <dbReference type="NCBI Taxonomy" id="1838285"/>
    <lineage>
        <taxon>Archaea</taxon>
        <taxon>Methanobacteriati</taxon>
        <taxon>Methanobacteriota</taxon>
        <taxon>Stenosarchaea group</taxon>
        <taxon>Methanomicrobia</taxon>
        <taxon>Methanosarcinales</taxon>
        <taxon>ANME-2 cluster</taxon>
        <taxon>Candidatus Syntropharchaeum</taxon>
    </lineage>
</organism>